<dbReference type="InterPro" id="IPR029058">
    <property type="entry name" value="AB_hydrolase_fold"/>
</dbReference>
<keyword evidence="3" id="KW-1185">Reference proteome</keyword>
<dbReference type="PANTHER" id="PTHR48098">
    <property type="entry name" value="ENTEROCHELIN ESTERASE-RELATED"/>
    <property type="match status" value="1"/>
</dbReference>
<accession>A0A1R4FP91</accession>
<dbReference type="RefSeq" id="WP_179204240.1">
    <property type="nucleotide sequence ID" value="NZ_FUHW01000021.1"/>
</dbReference>
<dbReference type="Pfam" id="PF00756">
    <property type="entry name" value="Esterase"/>
    <property type="match status" value="1"/>
</dbReference>
<feature type="transmembrane region" description="Helical" evidence="1">
    <location>
        <begin position="71"/>
        <end position="88"/>
    </location>
</feature>
<dbReference type="InterPro" id="IPR000801">
    <property type="entry name" value="Esterase-like"/>
</dbReference>
<dbReference type="AlphaFoldDB" id="A0A1R4FP91"/>
<dbReference type="PANTHER" id="PTHR48098:SF1">
    <property type="entry name" value="DIACYLGLYCEROL ACYLTRANSFERASE_MYCOLYLTRANSFERASE AG85A"/>
    <property type="match status" value="1"/>
</dbReference>
<dbReference type="InterPro" id="IPR050583">
    <property type="entry name" value="Mycobacterial_A85_antigen"/>
</dbReference>
<feature type="transmembrane region" description="Helical" evidence="1">
    <location>
        <begin position="6"/>
        <end position="29"/>
    </location>
</feature>
<dbReference type="EMBL" id="FUHW01000021">
    <property type="protein sequence ID" value="SJM57735.1"/>
    <property type="molecule type" value="Genomic_DNA"/>
</dbReference>
<dbReference type="SUPFAM" id="SSF53474">
    <property type="entry name" value="alpha/beta-Hydrolases"/>
    <property type="match status" value="1"/>
</dbReference>
<keyword evidence="1" id="KW-0472">Membrane</keyword>
<feature type="transmembrane region" description="Helical" evidence="1">
    <location>
        <begin position="100"/>
        <end position="120"/>
    </location>
</feature>
<reference evidence="2 3" key="1">
    <citation type="submission" date="2017-02" db="EMBL/GenBank/DDBJ databases">
        <authorList>
            <person name="Peterson S.W."/>
        </authorList>
    </citation>
    <scope>NUCLEOTIDE SEQUENCE [LARGE SCALE GENOMIC DNA]</scope>
    <source>
        <strain evidence="2 3">B Ar 00.02</strain>
    </source>
</reference>
<keyword evidence="1" id="KW-0812">Transmembrane</keyword>
<dbReference type="Gene3D" id="3.40.50.1820">
    <property type="entry name" value="alpha/beta hydrolase"/>
    <property type="match status" value="1"/>
</dbReference>
<organism evidence="2 3">
    <name type="scientific">Arthrobacter rhombi</name>
    <dbReference type="NCBI Taxonomy" id="71253"/>
    <lineage>
        <taxon>Bacteria</taxon>
        <taxon>Bacillati</taxon>
        <taxon>Actinomycetota</taxon>
        <taxon>Actinomycetes</taxon>
        <taxon>Micrococcales</taxon>
        <taxon>Micrococcaceae</taxon>
        <taxon>Arthrobacter</taxon>
    </lineage>
</organism>
<dbReference type="Proteomes" id="UP000195913">
    <property type="component" value="Unassembled WGS sequence"/>
</dbReference>
<sequence>MESISLVGGWLPPLVWVVGIIGLIFLVLPRQRRRWWLAYPLLVLAAALVTWVIYLLLVYVCFVIADPLPLVVIAWAGLALFGILLGVYSASKSPWTWKLLATLAAIAVVLLAGLQLNAYFGQYVNVRSLLGDQVAVQALPPNLMRGGSGTGSQKIPMHGTVSQASIPGTVSKFTARDAIIYLPPAYEPSGPRQLPVLVLVAGQPGGPQRWLDAGHLPGIMDSFAAAHHGMAPVVVVADPNGSASGNSMCMDSDIAQADTYLSADVPAWIAKTLNVQRPSPGWAFGGFSFGGTCALQMGTLHPQLYPNIIDLSGQQEPALSVSRTETIDKSFGGNTAAFESRLPLTLLHHQRFPSTHAFFSVGASDHQYGPDMEVVVTAARAAGMQVKELRVPGAGHSWAAARAGLTAGLDFLAPHWGMVR</sequence>
<evidence type="ECO:0000313" key="3">
    <source>
        <dbReference type="Proteomes" id="UP000195913"/>
    </source>
</evidence>
<proteinExistence type="predicted"/>
<evidence type="ECO:0000256" key="1">
    <source>
        <dbReference type="SAM" id="Phobius"/>
    </source>
</evidence>
<protein>
    <submittedName>
        <fullName evidence="2">Putative esterase</fullName>
    </submittedName>
</protein>
<keyword evidence="1" id="KW-1133">Transmembrane helix</keyword>
<name>A0A1R4FP91_9MICC</name>
<gene>
    <name evidence="2" type="ORF">FM101_05015</name>
</gene>
<feature type="transmembrane region" description="Helical" evidence="1">
    <location>
        <begin position="41"/>
        <end position="65"/>
    </location>
</feature>
<dbReference type="GO" id="GO:0016747">
    <property type="term" value="F:acyltransferase activity, transferring groups other than amino-acyl groups"/>
    <property type="evidence" value="ECO:0007669"/>
    <property type="project" value="TreeGrafter"/>
</dbReference>
<evidence type="ECO:0000313" key="2">
    <source>
        <dbReference type="EMBL" id="SJM57735.1"/>
    </source>
</evidence>